<gene>
    <name evidence="9" type="ORF">FRACYDRAFT_240544</name>
</gene>
<dbReference type="PANTHER" id="PTHR12770">
    <property type="entry name" value="RUS1 FAMILY PROTEIN C16ORF58"/>
    <property type="match status" value="1"/>
</dbReference>
<evidence type="ECO:0000256" key="3">
    <source>
        <dbReference type="ARBA" id="ARBA00022692"/>
    </source>
</evidence>
<comment type="subcellular location">
    <subcellularLocation>
        <location evidence="1">Membrane</location>
    </subcellularLocation>
</comment>
<keyword evidence="10" id="KW-1185">Reference proteome</keyword>
<dbReference type="Proteomes" id="UP000095751">
    <property type="component" value="Unassembled WGS sequence"/>
</dbReference>
<proteinExistence type="inferred from homology"/>
<feature type="transmembrane region" description="Helical" evidence="7">
    <location>
        <begin position="284"/>
        <end position="303"/>
    </location>
</feature>
<evidence type="ECO:0000256" key="7">
    <source>
        <dbReference type="SAM" id="Phobius"/>
    </source>
</evidence>
<feature type="region of interest" description="Disordered" evidence="6">
    <location>
        <begin position="1"/>
        <end position="39"/>
    </location>
</feature>
<dbReference type="Pfam" id="PF04884">
    <property type="entry name" value="UVB_sens_prot"/>
    <property type="match status" value="1"/>
</dbReference>
<keyword evidence="5 7" id="KW-0472">Membrane</keyword>
<evidence type="ECO:0000256" key="2">
    <source>
        <dbReference type="ARBA" id="ARBA00007558"/>
    </source>
</evidence>
<dbReference type="InterPro" id="IPR054549">
    <property type="entry name" value="UVB_sens_RUS_dom"/>
</dbReference>
<evidence type="ECO:0000256" key="4">
    <source>
        <dbReference type="ARBA" id="ARBA00022989"/>
    </source>
</evidence>
<dbReference type="OrthoDB" id="364779at2759"/>
<comment type="similarity">
    <text evidence="2">Belongs to the RUS1 family.</text>
</comment>
<keyword evidence="3 7" id="KW-0812">Transmembrane</keyword>
<protein>
    <submittedName>
        <fullName evidence="9">DUF647-domain-containing protein</fullName>
    </submittedName>
</protein>
<feature type="domain" description="Protein root UVB sensitive/RUS" evidence="8">
    <location>
        <begin position="87"/>
        <end position="325"/>
    </location>
</feature>
<name>A0A1E7FCE2_9STRA</name>
<evidence type="ECO:0000256" key="5">
    <source>
        <dbReference type="ARBA" id="ARBA00023136"/>
    </source>
</evidence>
<dbReference type="AlphaFoldDB" id="A0A1E7FCE2"/>
<evidence type="ECO:0000313" key="9">
    <source>
        <dbReference type="EMBL" id="OEU15848.1"/>
    </source>
</evidence>
<organism evidence="9 10">
    <name type="scientific">Fragilariopsis cylindrus CCMP1102</name>
    <dbReference type="NCBI Taxonomy" id="635003"/>
    <lineage>
        <taxon>Eukaryota</taxon>
        <taxon>Sar</taxon>
        <taxon>Stramenopiles</taxon>
        <taxon>Ochrophyta</taxon>
        <taxon>Bacillariophyta</taxon>
        <taxon>Bacillariophyceae</taxon>
        <taxon>Bacillariophycidae</taxon>
        <taxon>Bacillariales</taxon>
        <taxon>Bacillariaceae</taxon>
        <taxon>Fragilariopsis</taxon>
    </lineage>
</organism>
<dbReference type="KEGG" id="fcy:FRACYDRAFT_240544"/>
<evidence type="ECO:0000313" key="10">
    <source>
        <dbReference type="Proteomes" id="UP000095751"/>
    </source>
</evidence>
<accession>A0A1E7FCE2</accession>
<reference evidence="9 10" key="1">
    <citation type="submission" date="2016-09" db="EMBL/GenBank/DDBJ databases">
        <title>Extensive genetic diversity and differential bi-allelic expression allows diatom success in the polar Southern Ocean.</title>
        <authorList>
            <consortium name="DOE Joint Genome Institute"/>
            <person name="Mock T."/>
            <person name="Otillar R.P."/>
            <person name="Strauss J."/>
            <person name="Dupont C."/>
            <person name="Frickenhaus S."/>
            <person name="Maumus F."/>
            <person name="Mcmullan M."/>
            <person name="Sanges R."/>
            <person name="Schmutz J."/>
            <person name="Toseland A."/>
            <person name="Valas R."/>
            <person name="Veluchamy A."/>
            <person name="Ward B.J."/>
            <person name="Allen A."/>
            <person name="Barry K."/>
            <person name="Falciatore A."/>
            <person name="Ferrante M."/>
            <person name="Fortunato A.E."/>
            <person name="Gloeckner G."/>
            <person name="Gruber A."/>
            <person name="Hipkin R."/>
            <person name="Janech M."/>
            <person name="Kroth P."/>
            <person name="Leese F."/>
            <person name="Lindquist E."/>
            <person name="Lyon B.R."/>
            <person name="Martin J."/>
            <person name="Mayer C."/>
            <person name="Parker M."/>
            <person name="Quesneville H."/>
            <person name="Raymond J."/>
            <person name="Uhlig C."/>
            <person name="Valentin K.U."/>
            <person name="Worden A.Z."/>
            <person name="Armbrust E.V."/>
            <person name="Bowler C."/>
            <person name="Green B."/>
            <person name="Moulton V."/>
            <person name="Van Oosterhout C."/>
            <person name="Grigoriev I."/>
        </authorList>
    </citation>
    <scope>NUCLEOTIDE SEQUENCE [LARGE SCALE GENOMIC DNA]</scope>
    <source>
        <strain evidence="9 10">CCMP1102</strain>
    </source>
</reference>
<evidence type="ECO:0000256" key="6">
    <source>
        <dbReference type="SAM" id="MobiDB-lite"/>
    </source>
</evidence>
<dbReference type="InterPro" id="IPR006968">
    <property type="entry name" value="RUS_fam"/>
</dbReference>
<evidence type="ECO:0000259" key="8">
    <source>
        <dbReference type="Pfam" id="PF04884"/>
    </source>
</evidence>
<dbReference type="PANTHER" id="PTHR12770:SF31">
    <property type="entry name" value="RUS FAMILY MEMBER 1"/>
    <property type="match status" value="1"/>
</dbReference>
<sequence length="554" mass="61863">MKVTVLEYEEDPSILKGKNSTDADEGEADSSSSREQQQPVCEYTLQVEEIVSNNSNGSNSKVIMSNNRRVTKMTKKKMIPTGDIFRSPVKVLRQLFLPLGYPHSVGSTYLPYQMYDGLQGLCSYWRGVVSAKAVFEAAGVGNAEATALSAALSWALRDGTGMIGGLVYSYFAGSYFDSHAKEFRLLLADVINDVALTLDMVAPYFGQDWSIWILGLSTIGKTICGITAGATKGHITQHFAKDGGNVADLTAKESTQETLVSLLGMIGGVWVAKLLDRHGQNNPFFWTWLLFGILTVIHVFANYKAVSLLKLRTLNPERTRQLFRQSIVIMANQVRQQKKTAITATMTSKNQNSKNDRDDHIKAASISPELLESIHDFDSPESIQESLLSSIWHLVFPSIRVSRTLDWNRLQNCTLYLSDFEERDSLLYVIGYGINSAIYVWLKAGATMRDELQAYVHALLIQMLLSGDARGGFESEKVKFNASLLRRTYIEVNNLFNSTSIDKVTTNIRVGVGTPSQKLTIPLIERLDILGWDLRSRLYLGFSSRRLKTFIKED</sequence>
<dbReference type="InParanoid" id="A0A1E7FCE2"/>
<dbReference type="GO" id="GO:0016020">
    <property type="term" value="C:membrane"/>
    <property type="evidence" value="ECO:0007669"/>
    <property type="project" value="UniProtKB-SubCell"/>
</dbReference>
<evidence type="ECO:0000256" key="1">
    <source>
        <dbReference type="ARBA" id="ARBA00004370"/>
    </source>
</evidence>
<keyword evidence="4 7" id="KW-1133">Transmembrane helix</keyword>
<dbReference type="EMBL" id="KV784359">
    <property type="protein sequence ID" value="OEU15848.1"/>
    <property type="molecule type" value="Genomic_DNA"/>
</dbReference>